<sequence length="307" mass="32775">MSRKLYGALVLLSLIWGGSFFFIKMLLHHFDPLTIALLRSGTGLIVISGIMVALRQPLQVTRLPWVPMIAAGLLNTTLPWALIAFSETRVTSGMASVLNATTPIWTLVTGVVLFGNPFRRTQGVGLAIATVGLLILLRVNPVSIISVDPVGFFAMVTATLCYGLSAQLSKRYLTGLSMYQTTFGTLLCGVVGSGIAAFTLEDVSFAPLASPEVWGLLFGLGALGSGVAYVLFYFMIQRGSPEFATNVTYLVPVTAILWGASLLGEELHWSLLAGLAFILGGVYIANRKTMPAKAGYSRRIPAGRAKG</sequence>
<protein>
    <submittedName>
        <fullName evidence="8">DMT family transporter</fullName>
    </submittedName>
</protein>
<comment type="caution">
    <text evidence="8">The sequence shown here is derived from an EMBL/GenBank/DDBJ whole genome shotgun (WGS) entry which is preliminary data.</text>
</comment>
<evidence type="ECO:0000256" key="2">
    <source>
        <dbReference type="ARBA" id="ARBA00007362"/>
    </source>
</evidence>
<accession>A0ABW5P7V1</accession>
<feature type="transmembrane region" description="Helical" evidence="6">
    <location>
        <begin position="7"/>
        <end position="27"/>
    </location>
</feature>
<dbReference type="RefSeq" id="WP_377599810.1">
    <property type="nucleotide sequence ID" value="NZ_JBHUME010000002.1"/>
</dbReference>
<dbReference type="PANTHER" id="PTHR32322:SF9">
    <property type="entry name" value="AMINO-ACID METABOLITE EFFLUX PUMP-RELATED"/>
    <property type="match status" value="1"/>
</dbReference>
<dbReference type="InterPro" id="IPR037185">
    <property type="entry name" value="EmrE-like"/>
</dbReference>
<comment type="similarity">
    <text evidence="2">Belongs to the EamA transporter family.</text>
</comment>
<feature type="transmembrane region" description="Helical" evidence="6">
    <location>
        <begin position="213"/>
        <end position="236"/>
    </location>
</feature>
<evidence type="ECO:0000256" key="4">
    <source>
        <dbReference type="ARBA" id="ARBA00022989"/>
    </source>
</evidence>
<proteinExistence type="inferred from homology"/>
<dbReference type="InterPro" id="IPR000620">
    <property type="entry name" value="EamA_dom"/>
</dbReference>
<reference evidence="9" key="1">
    <citation type="journal article" date="2019" name="Int. J. Syst. Evol. Microbiol.">
        <title>The Global Catalogue of Microorganisms (GCM) 10K type strain sequencing project: providing services to taxonomists for standard genome sequencing and annotation.</title>
        <authorList>
            <consortium name="The Broad Institute Genomics Platform"/>
            <consortium name="The Broad Institute Genome Sequencing Center for Infectious Disease"/>
            <person name="Wu L."/>
            <person name="Ma J."/>
        </authorList>
    </citation>
    <scope>NUCLEOTIDE SEQUENCE [LARGE SCALE GENOMIC DNA]</scope>
    <source>
        <strain evidence="9">KCTC 3950</strain>
    </source>
</reference>
<evidence type="ECO:0000259" key="7">
    <source>
        <dbReference type="Pfam" id="PF00892"/>
    </source>
</evidence>
<organism evidence="8 9">
    <name type="scientific">Paenibacillus gansuensis</name>
    <dbReference type="NCBI Taxonomy" id="306542"/>
    <lineage>
        <taxon>Bacteria</taxon>
        <taxon>Bacillati</taxon>
        <taxon>Bacillota</taxon>
        <taxon>Bacilli</taxon>
        <taxon>Bacillales</taxon>
        <taxon>Paenibacillaceae</taxon>
        <taxon>Paenibacillus</taxon>
    </lineage>
</organism>
<dbReference type="InterPro" id="IPR050638">
    <property type="entry name" value="AA-Vitamin_Transporters"/>
</dbReference>
<feature type="transmembrane region" description="Helical" evidence="6">
    <location>
        <begin position="267"/>
        <end position="285"/>
    </location>
</feature>
<gene>
    <name evidence="8" type="ORF">ACFSUF_02610</name>
</gene>
<feature type="transmembrane region" description="Helical" evidence="6">
    <location>
        <begin position="97"/>
        <end position="116"/>
    </location>
</feature>
<feature type="transmembrane region" description="Helical" evidence="6">
    <location>
        <begin position="66"/>
        <end position="85"/>
    </location>
</feature>
<keyword evidence="9" id="KW-1185">Reference proteome</keyword>
<evidence type="ECO:0000313" key="8">
    <source>
        <dbReference type="EMBL" id="MFD2611310.1"/>
    </source>
</evidence>
<evidence type="ECO:0000256" key="1">
    <source>
        <dbReference type="ARBA" id="ARBA00004127"/>
    </source>
</evidence>
<keyword evidence="5 6" id="KW-0472">Membrane</keyword>
<evidence type="ECO:0000256" key="3">
    <source>
        <dbReference type="ARBA" id="ARBA00022692"/>
    </source>
</evidence>
<dbReference type="Pfam" id="PF00892">
    <property type="entry name" value="EamA"/>
    <property type="match status" value="2"/>
</dbReference>
<keyword evidence="3 6" id="KW-0812">Transmembrane</keyword>
<feature type="transmembrane region" description="Helical" evidence="6">
    <location>
        <begin position="181"/>
        <end position="201"/>
    </location>
</feature>
<feature type="domain" description="EamA" evidence="7">
    <location>
        <begin position="8"/>
        <end position="137"/>
    </location>
</feature>
<evidence type="ECO:0000313" key="9">
    <source>
        <dbReference type="Proteomes" id="UP001597541"/>
    </source>
</evidence>
<feature type="transmembrane region" description="Helical" evidence="6">
    <location>
        <begin position="33"/>
        <end position="54"/>
    </location>
</feature>
<feature type="transmembrane region" description="Helical" evidence="6">
    <location>
        <begin position="150"/>
        <end position="169"/>
    </location>
</feature>
<dbReference type="SUPFAM" id="SSF103481">
    <property type="entry name" value="Multidrug resistance efflux transporter EmrE"/>
    <property type="match status" value="2"/>
</dbReference>
<feature type="domain" description="EamA" evidence="7">
    <location>
        <begin position="151"/>
        <end position="286"/>
    </location>
</feature>
<dbReference type="EMBL" id="JBHUME010000002">
    <property type="protein sequence ID" value="MFD2611310.1"/>
    <property type="molecule type" value="Genomic_DNA"/>
</dbReference>
<evidence type="ECO:0000256" key="5">
    <source>
        <dbReference type="ARBA" id="ARBA00023136"/>
    </source>
</evidence>
<keyword evidence="4 6" id="KW-1133">Transmembrane helix</keyword>
<feature type="transmembrane region" description="Helical" evidence="6">
    <location>
        <begin position="123"/>
        <end position="144"/>
    </location>
</feature>
<dbReference type="Proteomes" id="UP001597541">
    <property type="component" value="Unassembled WGS sequence"/>
</dbReference>
<feature type="transmembrane region" description="Helical" evidence="6">
    <location>
        <begin position="243"/>
        <end position="261"/>
    </location>
</feature>
<comment type="subcellular location">
    <subcellularLocation>
        <location evidence="1">Endomembrane system</location>
        <topology evidence="1">Multi-pass membrane protein</topology>
    </subcellularLocation>
</comment>
<name>A0ABW5P7V1_9BACL</name>
<dbReference type="PANTHER" id="PTHR32322">
    <property type="entry name" value="INNER MEMBRANE TRANSPORTER"/>
    <property type="match status" value="1"/>
</dbReference>
<evidence type="ECO:0000256" key="6">
    <source>
        <dbReference type="SAM" id="Phobius"/>
    </source>
</evidence>